<evidence type="ECO:0000256" key="3">
    <source>
        <dbReference type="ARBA" id="ARBA00023002"/>
    </source>
</evidence>
<comment type="similarity">
    <text evidence="1 4">Belongs to the glutathione peroxidase family.</text>
</comment>
<dbReference type="PROSITE" id="PS51355">
    <property type="entry name" value="GLUTATHIONE_PEROXID_3"/>
    <property type="match status" value="1"/>
</dbReference>
<dbReference type="EMBL" id="JAEKJA010000042">
    <property type="protein sequence ID" value="MBJ3778823.1"/>
    <property type="molecule type" value="Genomic_DNA"/>
</dbReference>
<evidence type="ECO:0000256" key="2">
    <source>
        <dbReference type="ARBA" id="ARBA00022559"/>
    </source>
</evidence>
<accession>A0A934IUI5</accession>
<dbReference type="PROSITE" id="PS00460">
    <property type="entry name" value="GLUTATHIONE_PEROXID_1"/>
    <property type="match status" value="1"/>
</dbReference>
<dbReference type="Pfam" id="PF00255">
    <property type="entry name" value="GSHPx"/>
    <property type="match status" value="1"/>
</dbReference>
<comment type="caution">
    <text evidence="5">The sequence shown here is derived from an EMBL/GenBank/DDBJ whole genome shotgun (WGS) entry which is preliminary data.</text>
</comment>
<sequence>MRRALTAGRRGIATGGTGIAAAAGLALALVASLTARGHADTVAPLAWQSLRLTDIHGEPVDGGRFAGRVVLLVNTASRCAFTPQYDGLEALWREEGRAGLVVLGVPSNDFGGQEPGSNAEIAQFCTSTYRVSFPMLQKAKVTGKAAHPLFQWARQAGGRAAVPAWNFHKILIGRDGRFVAAFPSFVSPRAPEVEAAVGRALATPAL</sequence>
<dbReference type="RefSeq" id="WP_198884723.1">
    <property type="nucleotide sequence ID" value="NZ_JAEKJA010000042.1"/>
</dbReference>
<evidence type="ECO:0000313" key="6">
    <source>
        <dbReference type="Proteomes" id="UP000609531"/>
    </source>
</evidence>
<dbReference type="GO" id="GO:0004601">
    <property type="term" value="F:peroxidase activity"/>
    <property type="evidence" value="ECO:0007669"/>
    <property type="project" value="UniProtKB-KW"/>
</dbReference>
<keyword evidence="2 4" id="KW-0575">Peroxidase</keyword>
<dbReference type="InterPro" id="IPR000889">
    <property type="entry name" value="Glutathione_peroxidase"/>
</dbReference>
<evidence type="ECO:0000256" key="4">
    <source>
        <dbReference type="RuleBase" id="RU000499"/>
    </source>
</evidence>
<proteinExistence type="inferred from homology"/>
<keyword evidence="3 4" id="KW-0560">Oxidoreductase</keyword>
<protein>
    <recommendedName>
        <fullName evidence="4">Glutathione peroxidase</fullName>
    </recommendedName>
</protein>
<gene>
    <name evidence="5" type="ORF">JCR33_24190</name>
</gene>
<dbReference type="GO" id="GO:0034599">
    <property type="term" value="P:cellular response to oxidative stress"/>
    <property type="evidence" value="ECO:0007669"/>
    <property type="project" value="TreeGrafter"/>
</dbReference>
<dbReference type="CDD" id="cd00340">
    <property type="entry name" value="GSH_Peroxidase"/>
    <property type="match status" value="1"/>
</dbReference>
<dbReference type="PANTHER" id="PTHR11592:SF78">
    <property type="entry name" value="GLUTATHIONE PEROXIDASE"/>
    <property type="match status" value="1"/>
</dbReference>
<evidence type="ECO:0000313" key="5">
    <source>
        <dbReference type="EMBL" id="MBJ3778823.1"/>
    </source>
</evidence>
<organism evidence="5 6">
    <name type="scientific">Acuticoccus mangrovi</name>
    <dbReference type="NCBI Taxonomy" id="2796142"/>
    <lineage>
        <taxon>Bacteria</taxon>
        <taxon>Pseudomonadati</taxon>
        <taxon>Pseudomonadota</taxon>
        <taxon>Alphaproteobacteria</taxon>
        <taxon>Hyphomicrobiales</taxon>
        <taxon>Amorphaceae</taxon>
        <taxon>Acuticoccus</taxon>
    </lineage>
</organism>
<dbReference type="PANTHER" id="PTHR11592">
    <property type="entry name" value="GLUTATHIONE PEROXIDASE"/>
    <property type="match status" value="1"/>
</dbReference>
<dbReference type="SUPFAM" id="SSF52833">
    <property type="entry name" value="Thioredoxin-like"/>
    <property type="match status" value="1"/>
</dbReference>
<dbReference type="Proteomes" id="UP000609531">
    <property type="component" value="Unassembled WGS sequence"/>
</dbReference>
<keyword evidence="6" id="KW-1185">Reference proteome</keyword>
<dbReference type="InterPro" id="IPR036249">
    <property type="entry name" value="Thioredoxin-like_sf"/>
</dbReference>
<dbReference type="InterPro" id="IPR029759">
    <property type="entry name" value="GPX_AS"/>
</dbReference>
<reference evidence="5" key="1">
    <citation type="submission" date="2020-12" db="EMBL/GenBank/DDBJ databases">
        <title>Bacterial taxonomy.</title>
        <authorList>
            <person name="Pan X."/>
        </authorList>
    </citation>
    <scope>NUCLEOTIDE SEQUENCE</scope>
    <source>
        <strain evidence="5">B2012</strain>
    </source>
</reference>
<dbReference type="AlphaFoldDB" id="A0A934IUI5"/>
<name>A0A934IUI5_9HYPH</name>
<dbReference type="Gene3D" id="3.40.30.10">
    <property type="entry name" value="Glutaredoxin"/>
    <property type="match status" value="1"/>
</dbReference>
<evidence type="ECO:0000256" key="1">
    <source>
        <dbReference type="ARBA" id="ARBA00006926"/>
    </source>
</evidence>
<dbReference type="PRINTS" id="PR01011">
    <property type="entry name" value="GLUTPROXDASE"/>
</dbReference>